<dbReference type="RefSeq" id="WP_320185185.1">
    <property type="nucleotide sequence ID" value="NZ_CP138332.1"/>
</dbReference>
<comment type="caution">
    <text evidence="2">The sequence shown here is derived from an EMBL/GenBank/DDBJ whole genome shotgun (WGS) entry which is preliminary data.</text>
</comment>
<keyword evidence="3" id="KW-1185">Reference proteome</keyword>
<evidence type="ECO:0000256" key="1">
    <source>
        <dbReference type="SAM" id="SignalP"/>
    </source>
</evidence>
<reference evidence="3" key="1">
    <citation type="journal article" date="2019" name="Int. J. Syst. Evol. Microbiol.">
        <title>The Global Catalogue of Microorganisms (GCM) 10K type strain sequencing project: providing services to taxonomists for standard genome sequencing and annotation.</title>
        <authorList>
            <consortium name="The Broad Institute Genomics Platform"/>
            <consortium name="The Broad Institute Genome Sequencing Center for Infectious Disease"/>
            <person name="Wu L."/>
            <person name="Ma J."/>
        </authorList>
    </citation>
    <scope>NUCLEOTIDE SEQUENCE [LARGE SCALE GENOMIC DNA]</scope>
    <source>
        <strain evidence="3">KCTC 22814</strain>
    </source>
</reference>
<evidence type="ECO:0000313" key="2">
    <source>
        <dbReference type="EMBL" id="MFD2968520.1"/>
    </source>
</evidence>
<gene>
    <name evidence="2" type="ORF">ACFS7Y_14060</name>
</gene>
<dbReference type="EMBL" id="JBHUPB010000009">
    <property type="protein sequence ID" value="MFD2968520.1"/>
    <property type="molecule type" value="Genomic_DNA"/>
</dbReference>
<sequence length="441" mass="48254">MKIRNTSIFIFLAALLSFSACKKEDDPILQDPDSRLSEYLASSLAFLTEAPHGYKASLETVDGKTFALFMQFDSEGRVHMLSDFTDAASGTLGSSSYRLKALQRPSLLFDTYNYISVFADPQNSVNGGTNGQGLKGDNDFSFVKFSGDTVVLQGNKNAAILTLIRANETEEEAFLGGRLQASRENLRTFLQSNSNLYVANGADKVAFAIDVNNRTVTLSKLEADGTTISSVSSSFAYSPEGIVPAQLTFNDASVQAIAWNANTNSYTMRTNGSTSAVESNPTPVFPLYLQFGFNKTYSTIGTTTNSLPAGVSSAFNEVWATLNANFTSTNRAIRYMEFKIISETQATLSVYYSSGTSNFVADMSFNYSLQQNLLTLSNARRDYSNGNWTTRLAQLRVLEEYILKGPFLLDWIDSSSPAVTVPLGGIRLQSDSQSFLYGFLK</sequence>
<feature type="signal peptide" evidence="1">
    <location>
        <begin position="1"/>
        <end position="22"/>
    </location>
</feature>
<keyword evidence="1" id="KW-0732">Signal</keyword>
<organism evidence="2 3">
    <name type="scientific">Sphingobacterium bambusae</name>
    <dbReference type="NCBI Taxonomy" id="662858"/>
    <lineage>
        <taxon>Bacteria</taxon>
        <taxon>Pseudomonadati</taxon>
        <taxon>Bacteroidota</taxon>
        <taxon>Sphingobacteriia</taxon>
        <taxon>Sphingobacteriales</taxon>
        <taxon>Sphingobacteriaceae</taxon>
        <taxon>Sphingobacterium</taxon>
    </lineage>
</organism>
<name>A0ABW6BG46_9SPHI</name>
<proteinExistence type="predicted"/>
<dbReference type="InterPro" id="IPR025396">
    <property type="entry name" value="DUF4302"/>
</dbReference>
<dbReference type="Pfam" id="PF14135">
    <property type="entry name" value="DUF4302"/>
    <property type="match status" value="1"/>
</dbReference>
<accession>A0ABW6BG46</accession>
<dbReference type="PROSITE" id="PS51257">
    <property type="entry name" value="PROKAR_LIPOPROTEIN"/>
    <property type="match status" value="1"/>
</dbReference>
<feature type="chain" id="PRO_5045301134" evidence="1">
    <location>
        <begin position="23"/>
        <end position="441"/>
    </location>
</feature>
<evidence type="ECO:0000313" key="3">
    <source>
        <dbReference type="Proteomes" id="UP001597525"/>
    </source>
</evidence>
<dbReference type="Proteomes" id="UP001597525">
    <property type="component" value="Unassembled WGS sequence"/>
</dbReference>
<protein>
    <submittedName>
        <fullName evidence="2">DUF4302 domain-containing protein</fullName>
    </submittedName>
</protein>